<organism evidence="6 7">
    <name type="scientific">Bacillus cereus 03BB108</name>
    <dbReference type="NCBI Taxonomy" id="451709"/>
    <lineage>
        <taxon>Bacteria</taxon>
        <taxon>Bacillati</taxon>
        <taxon>Bacillota</taxon>
        <taxon>Bacilli</taxon>
        <taxon>Bacillales</taxon>
        <taxon>Bacillaceae</taxon>
        <taxon>Bacillus</taxon>
        <taxon>Bacillus cereus group</taxon>
    </lineage>
</organism>
<evidence type="ECO:0000256" key="5">
    <source>
        <dbReference type="ARBA" id="ARBA00029653"/>
    </source>
</evidence>
<keyword evidence="2" id="KW-0800">Toxin</keyword>
<evidence type="ECO:0000256" key="3">
    <source>
        <dbReference type="ARBA" id="ARBA00022969"/>
    </source>
</evidence>
<evidence type="ECO:0000256" key="2">
    <source>
        <dbReference type="ARBA" id="ARBA00022656"/>
    </source>
</evidence>
<proteinExistence type="inferred from homology"/>
<reference evidence="6 7" key="1">
    <citation type="journal article" date="2015" name="Genome Announc.">
        <title>Complete genome sequences for 35 biothreat assay-relevant bacillus species.</title>
        <authorList>
            <person name="Johnson S.L."/>
            <person name="Daligault H.E."/>
            <person name="Davenport K.W."/>
            <person name="Jaissle J."/>
            <person name="Frey K.G."/>
            <person name="Ladner J.T."/>
            <person name="Broomall S.M."/>
            <person name="Bishop-Lilly K.A."/>
            <person name="Bruce D.C."/>
            <person name="Gibbons H.S."/>
            <person name="Coyne S.R."/>
            <person name="Lo C.C."/>
            <person name="Meincke L."/>
            <person name="Munk A.C."/>
            <person name="Koroleva G.I."/>
            <person name="Rosenzweig C.N."/>
            <person name="Palacios G.F."/>
            <person name="Redden C.L."/>
            <person name="Minogue T.D."/>
            <person name="Chain P.S."/>
        </authorList>
    </citation>
    <scope>NUCLEOTIDE SEQUENCE [LARGE SCALE GENOMIC DNA]</scope>
    <source>
        <strain evidence="6 7">03BB108</strain>
    </source>
</reference>
<keyword evidence="3" id="KW-0749">Sporulation</keyword>
<protein>
    <recommendedName>
        <fullName evidence="5">Crystaline entomocidal protoxin</fullName>
    </recommendedName>
</protein>
<sequence length="258" mass="29739">MNTENKDLLEPFSWTAFAIAIAVGIIKDLAGDYIKKTFLNSGINFDKIVKQSIEEICSYIDAKVDEAFLKQYISACEHLRKQLKYYADTKDVAVLMAAQIYASELVEDFKSYEIKGFGGLVIACNLHLLTLKALSEIPEKAEWRVPFEDTCKEYVVILEEALNVYVELFKKTYSKTYINIETSEYEMHVFHKGERVAACRYPGFGPCIEKAKKIVENAPNEHIPYIKCKEMIQTYKEFKVPIAYQNLLFNQNVIKYLN</sequence>
<evidence type="ECO:0000256" key="1">
    <source>
        <dbReference type="ARBA" id="ARBA00007819"/>
    </source>
</evidence>
<dbReference type="GO" id="GO:0030435">
    <property type="term" value="P:sporulation resulting in formation of a cellular spore"/>
    <property type="evidence" value="ECO:0007669"/>
    <property type="project" value="UniProtKB-KW"/>
</dbReference>
<dbReference type="SUPFAM" id="SSF56849">
    <property type="entry name" value="delta-Endotoxin (insectocide), N-terminal domain"/>
    <property type="match status" value="1"/>
</dbReference>
<comment type="similarity">
    <text evidence="1">Belongs to the delta endotoxin family.</text>
</comment>
<dbReference type="Proteomes" id="UP000031861">
    <property type="component" value="Plasmid pBFI_2"/>
</dbReference>
<accession>A0AAN0SQ90</accession>
<evidence type="ECO:0000256" key="4">
    <source>
        <dbReference type="ARBA" id="ARBA00023026"/>
    </source>
</evidence>
<evidence type="ECO:0000313" key="6">
    <source>
        <dbReference type="EMBL" id="AJI08355.1"/>
    </source>
</evidence>
<name>A0AAN0SQ90_BACCE</name>
<dbReference type="Gene3D" id="1.20.190.10">
    <property type="entry name" value="Pesticidal crystal protein, N-terminal domain"/>
    <property type="match status" value="1"/>
</dbReference>
<geneLocation type="plasmid" evidence="6 7">
    <name>pBFI_2</name>
</geneLocation>
<dbReference type="InterPro" id="IPR036716">
    <property type="entry name" value="Pest_crys_N_sf"/>
</dbReference>
<dbReference type="EMBL" id="CP009636">
    <property type="protein sequence ID" value="AJI08355.1"/>
    <property type="molecule type" value="Genomic_DNA"/>
</dbReference>
<dbReference type="RefSeq" id="WP_001996090.1">
    <property type="nucleotide sequence ID" value="NZ_CP009636.1"/>
</dbReference>
<keyword evidence="6" id="KW-0614">Plasmid</keyword>
<dbReference type="AlphaFoldDB" id="A0AAN0SQ90"/>
<evidence type="ECO:0000313" key="7">
    <source>
        <dbReference type="Proteomes" id="UP000031861"/>
    </source>
</evidence>
<gene>
    <name evidence="6" type="ORF">AK40_5929</name>
</gene>
<dbReference type="GO" id="GO:0090729">
    <property type="term" value="F:toxin activity"/>
    <property type="evidence" value="ECO:0007669"/>
    <property type="project" value="UniProtKB-KW"/>
</dbReference>
<keyword evidence="4" id="KW-0843">Virulence</keyword>